<evidence type="ECO:0000313" key="1">
    <source>
        <dbReference type="EMBL" id="WLD59279.1"/>
    </source>
</evidence>
<proteinExistence type="predicted"/>
<gene>
    <name evidence="1" type="ORF">NFC81_05730</name>
</gene>
<protein>
    <submittedName>
        <fullName evidence="1">DUF4442 domain-containing protein</fullName>
    </submittedName>
</protein>
<dbReference type="Gene3D" id="3.10.129.10">
    <property type="entry name" value="Hotdog Thioesterase"/>
    <property type="match status" value="1"/>
</dbReference>
<dbReference type="SUPFAM" id="SSF54637">
    <property type="entry name" value="Thioesterase/thiol ester dehydrase-isomerase"/>
    <property type="match status" value="1"/>
</dbReference>
<dbReference type="InterPro" id="IPR029069">
    <property type="entry name" value="HotDog_dom_sf"/>
</dbReference>
<dbReference type="AlphaFoldDB" id="A0AB38YJQ0"/>
<dbReference type="Pfam" id="PF14539">
    <property type="entry name" value="DUF4442"/>
    <property type="match status" value="1"/>
</dbReference>
<dbReference type="EMBL" id="CP101717">
    <property type="protein sequence ID" value="WLD59279.1"/>
    <property type="molecule type" value="Genomic_DNA"/>
</dbReference>
<reference evidence="1" key="1">
    <citation type="submission" date="2022-07" db="EMBL/GenBank/DDBJ databases">
        <title>Complete genome sequence of Salinispirillum sp. LH10-3-1 capable of multiple carbohydrate inversion isolated from a soda lake.</title>
        <authorList>
            <person name="Liu J."/>
            <person name="Zhai Y."/>
            <person name="Zhang H."/>
            <person name="Yang H."/>
            <person name="Qu J."/>
            <person name="Li J."/>
        </authorList>
    </citation>
    <scope>NUCLEOTIDE SEQUENCE</scope>
    <source>
        <strain evidence="1">LH 10-3-1</strain>
    </source>
</reference>
<accession>A0AB38YJQ0</accession>
<dbReference type="InterPro" id="IPR027961">
    <property type="entry name" value="DUF4442"/>
</dbReference>
<name>A0AB38YJQ0_9GAMM</name>
<sequence length="163" mass="19479">MVAYFFRHPWLFRFVMNFWPPFFFPGIRIKTVSHDYRYARVDLLWRPWTRNINNSQYGGSLFSMTDPIIALMLYGSLDFKRYMIWDKSADIDFISPGIGRLTAEFHLEDSDLNRIKQATETGDAYFPEFDVYVHDQQGEVVCKLTRRLYVRLKPQYRPAGKQQ</sequence>
<dbReference type="RefSeq" id="WP_304996570.1">
    <property type="nucleotide sequence ID" value="NZ_CP101717.1"/>
</dbReference>
<organism evidence="1">
    <name type="scientific">Salinispirillum sp. LH 10-3-1</name>
    <dbReference type="NCBI Taxonomy" id="2952525"/>
    <lineage>
        <taxon>Bacteria</taxon>
        <taxon>Pseudomonadati</taxon>
        <taxon>Pseudomonadota</taxon>
        <taxon>Gammaproteobacteria</taxon>
        <taxon>Oceanospirillales</taxon>
        <taxon>Saccharospirillaceae</taxon>
        <taxon>Salinispirillum</taxon>
    </lineage>
</organism>